<dbReference type="Pfam" id="PF13673">
    <property type="entry name" value="Acetyltransf_10"/>
    <property type="match status" value="1"/>
</dbReference>
<dbReference type="InterPro" id="IPR016181">
    <property type="entry name" value="Acyl_CoA_acyltransferase"/>
</dbReference>
<keyword evidence="3" id="KW-1185">Reference proteome</keyword>
<dbReference type="EMBL" id="VVIW01000028">
    <property type="protein sequence ID" value="NHZ44208.1"/>
    <property type="molecule type" value="Genomic_DNA"/>
</dbReference>
<dbReference type="Gene3D" id="3.40.630.30">
    <property type="match status" value="1"/>
</dbReference>
<gene>
    <name evidence="2" type="ORF">F1609_29180</name>
</gene>
<dbReference type="PANTHER" id="PTHR43451">
    <property type="entry name" value="ACETYLTRANSFERASE (GNAT) FAMILY PROTEIN"/>
    <property type="match status" value="1"/>
</dbReference>
<comment type="caution">
    <text evidence="2">The sequence shown here is derived from an EMBL/GenBank/DDBJ whole genome shotgun (WGS) entry which is preliminary data.</text>
</comment>
<organism evidence="2 3">
    <name type="scientific">Massilia aquatica</name>
    <dbReference type="NCBI Taxonomy" id="2609000"/>
    <lineage>
        <taxon>Bacteria</taxon>
        <taxon>Pseudomonadati</taxon>
        <taxon>Pseudomonadota</taxon>
        <taxon>Betaproteobacteria</taxon>
        <taxon>Burkholderiales</taxon>
        <taxon>Oxalobacteraceae</taxon>
        <taxon>Telluria group</taxon>
        <taxon>Massilia</taxon>
    </lineage>
</organism>
<accession>A0ABX0MH29</accession>
<name>A0ABX0MH29_9BURK</name>
<feature type="domain" description="N-acetyltransferase" evidence="1">
    <location>
        <begin position="1"/>
        <end position="154"/>
    </location>
</feature>
<evidence type="ECO:0000313" key="3">
    <source>
        <dbReference type="Proteomes" id="UP000819052"/>
    </source>
</evidence>
<dbReference type="RefSeq" id="WP_167080680.1">
    <property type="nucleotide sequence ID" value="NZ_VVIW01000028.1"/>
</dbReference>
<dbReference type="PROSITE" id="PS51186">
    <property type="entry name" value="GNAT"/>
    <property type="match status" value="1"/>
</dbReference>
<sequence length="160" mass="17705">MLIRHFQPSDAPALRAVFHDSIHGLASANYSAAQLDAWAPAEHDTDGWLRRMEAIAPLVAEIEGEPAGFADLQTDGYIDMFFVSPRHARRGVGTALMRRLLDAAREAALASIYSNVSLTAEPFFARHGFTVERCNEVAVRGAVLRNATMRRRLVETRSLD</sequence>
<dbReference type="Proteomes" id="UP000819052">
    <property type="component" value="Unassembled WGS sequence"/>
</dbReference>
<protein>
    <submittedName>
        <fullName evidence="2">GNAT family N-acetyltransferase</fullName>
    </submittedName>
</protein>
<dbReference type="CDD" id="cd04301">
    <property type="entry name" value="NAT_SF"/>
    <property type="match status" value="1"/>
</dbReference>
<evidence type="ECO:0000259" key="1">
    <source>
        <dbReference type="PROSITE" id="PS51186"/>
    </source>
</evidence>
<dbReference type="InterPro" id="IPR052564">
    <property type="entry name" value="N-acetyltrans/Recomb-assoc"/>
</dbReference>
<evidence type="ECO:0000313" key="2">
    <source>
        <dbReference type="EMBL" id="NHZ44208.1"/>
    </source>
</evidence>
<dbReference type="SUPFAM" id="SSF55729">
    <property type="entry name" value="Acyl-CoA N-acyltransferases (Nat)"/>
    <property type="match status" value="1"/>
</dbReference>
<reference evidence="2 3" key="1">
    <citation type="submission" date="2019-09" db="EMBL/GenBank/DDBJ databases">
        <title>Taxonomy of Antarctic Massilia spp.: description of Massilia rubra sp. nov., Massilia aquatica sp. nov., Massilia mucilaginosa sp. nov., Massilia frigida sp. nov. isolated from streams, lakes and regoliths.</title>
        <authorList>
            <person name="Holochova P."/>
            <person name="Sedlacek I."/>
            <person name="Kralova S."/>
            <person name="Maslanova I."/>
            <person name="Busse H.-J."/>
            <person name="Stankova E."/>
            <person name="Vrbovska V."/>
            <person name="Kovarovic V."/>
            <person name="Bartak M."/>
            <person name="Svec P."/>
            <person name="Pantucek R."/>
        </authorList>
    </citation>
    <scope>NUCLEOTIDE SEQUENCE [LARGE SCALE GENOMIC DNA]</scope>
    <source>
        <strain evidence="2 3">CCM 8693</strain>
    </source>
</reference>
<dbReference type="PANTHER" id="PTHR43451:SF1">
    <property type="entry name" value="ACETYLTRANSFERASE"/>
    <property type="match status" value="1"/>
</dbReference>
<proteinExistence type="predicted"/>
<dbReference type="InterPro" id="IPR000182">
    <property type="entry name" value="GNAT_dom"/>
</dbReference>